<accession>A0ABU7TUC1</accession>
<dbReference type="NCBIfam" id="TIGR02964">
    <property type="entry name" value="xanthine_xdhC"/>
    <property type="match status" value="1"/>
</dbReference>
<dbReference type="Pfam" id="PF13478">
    <property type="entry name" value="XdhC_C"/>
    <property type="match status" value="1"/>
</dbReference>
<evidence type="ECO:0000259" key="2">
    <source>
        <dbReference type="Pfam" id="PF13478"/>
    </source>
</evidence>
<name>A0ABU7TUC1_9HYPH</name>
<feature type="domain" description="XdhC- CoxI" evidence="1">
    <location>
        <begin position="27"/>
        <end position="82"/>
    </location>
</feature>
<dbReference type="InterPro" id="IPR003777">
    <property type="entry name" value="XdhC_CoxI"/>
</dbReference>
<evidence type="ECO:0000259" key="1">
    <source>
        <dbReference type="Pfam" id="PF02625"/>
    </source>
</evidence>
<dbReference type="Pfam" id="PF02625">
    <property type="entry name" value="XdhC_CoxI"/>
    <property type="match status" value="1"/>
</dbReference>
<dbReference type="Gene3D" id="3.40.50.720">
    <property type="entry name" value="NAD(P)-binding Rossmann-like Domain"/>
    <property type="match status" value="1"/>
</dbReference>
<evidence type="ECO:0000313" key="3">
    <source>
        <dbReference type="EMBL" id="MEE7493342.1"/>
    </source>
</evidence>
<keyword evidence="4" id="KW-1185">Reference proteome</keyword>
<dbReference type="InterPro" id="IPR027051">
    <property type="entry name" value="XdhC_Rossmann_dom"/>
</dbReference>
<dbReference type="EMBL" id="MLCA01000014">
    <property type="protein sequence ID" value="MEE7493342.1"/>
    <property type="molecule type" value="Genomic_DNA"/>
</dbReference>
<dbReference type="Proteomes" id="UP001355206">
    <property type="component" value="Unassembled WGS sequence"/>
</dbReference>
<dbReference type="InterPro" id="IPR052698">
    <property type="entry name" value="MoCofactor_Util/Proc"/>
</dbReference>
<dbReference type="PANTHER" id="PTHR30388">
    <property type="entry name" value="ALDEHYDE OXIDOREDUCTASE MOLYBDENUM COFACTOR ASSEMBLY PROTEIN"/>
    <property type="match status" value="1"/>
</dbReference>
<comment type="caution">
    <text evidence="3">The sequence shown here is derived from an EMBL/GenBank/DDBJ whole genome shotgun (WGS) entry which is preliminary data.</text>
</comment>
<organism evidence="3 4">
    <name type="scientific">Methylobacterium oryzae</name>
    <dbReference type="NCBI Taxonomy" id="334852"/>
    <lineage>
        <taxon>Bacteria</taxon>
        <taxon>Pseudomonadati</taxon>
        <taxon>Pseudomonadota</taxon>
        <taxon>Alphaproteobacteria</taxon>
        <taxon>Hyphomicrobiales</taxon>
        <taxon>Methylobacteriaceae</taxon>
        <taxon>Methylobacterium</taxon>
    </lineage>
</organism>
<proteinExistence type="predicted"/>
<protein>
    <submittedName>
        <fullName evidence="3">Xanthine dehydrogenase accessory protein XdhC</fullName>
    </submittedName>
</protein>
<dbReference type="InterPro" id="IPR014308">
    <property type="entry name" value="Xanthine_DH_XdhC"/>
</dbReference>
<evidence type="ECO:0000313" key="4">
    <source>
        <dbReference type="Proteomes" id="UP001355206"/>
    </source>
</evidence>
<gene>
    <name evidence="3" type="primary">xdhC</name>
    <name evidence="3" type="ORF">MOTC310_23935</name>
</gene>
<feature type="domain" description="XdhC Rossmann" evidence="2">
    <location>
        <begin position="135"/>
        <end position="275"/>
    </location>
</feature>
<reference evidence="3 4" key="1">
    <citation type="journal article" date="2012" name="Genet. Mol. Biol.">
        <title>Analysis of 16S rRNA and mxaF genes revealing insights into Methylobacterium niche-specific plant association.</title>
        <authorList>
            <person name="Dourado M.N."/>
            <person name="Andreote F.D."/>
            <person name="Dini-Andreote F."/>
            <person name="Conti R."/>
            <person name="Araujo J.M."/>
            <person name="Araujo W.L."/>
        </authorList>
    </citation>
    <scope>NUCLEOTIDE SEQUENCE [LARGE SCALE GENOMIC DNA]</scope>
    <source>
        <strain evidence="3 4">TC3-10</strain>
    </source>
</reference>
<sequence>MGGESRSRIRLSDVNGSLSEALRTAFAADEAAALVTLAEVKGSTPREAGAAMVVSERSVTGTIGGGTIEWDAIAIARGMLAGVVDREVVRRALGPDLGQCCGGHVTIVVERATAESLTMLVAREDEERSRLRPITIYGAGHVGRALARALDPLPFRTRIVDARGTEIDAVTASRVDRIVGSCTAVAESAEPGGGHVVLTHSHALDSLVCASLLERGDFMYLGLIGSATKRATFVRAFRDLDISEERIARLVCPIGGTAVRDKRPAVIAALVAAEIVATFLGGGD</sequence>
<dbReference type="PANTHER" id="PTHR30388:SF6">
    <property type="entry name" value="XANTHINE DEHYDROGENASE SUBUNIT A-RELATED"/>
    <property type="match status" value="1"/>
</dbReference>